<evidence type="ECO:0000256" key="5">
    <source>
        <dbReference type="ARBA" id="ARBA00023237"/>
    </source>
</evidence>
<feature type="domain" description="RagB/SusD" evidence="6">
    <location>
        <begin position="328"/>
        <end position="626"/>
    </location>
</feature>
<keyword evidence="4" id="KW-0472">Membrane</keyword>
<dbReference type="InterPro" id="IPR033985">
    <property type="entry name" value="SusD-like_N"/>
</dbReference>
<dbReference type="InterPro" id="IPR011990">
    <property type="entry name" value="TPR-like_helical_dom_sf"/>
</dbReference>
<accession>A0ABX3NTY6</accession>
<feature type="domain" description="SusD-like N-terminal" evidence="7">
    <location>
        <begin position="23"/>
        <end position="223"/>
    </location>
</feature>
<keyword evidence="5" id="KW-0998">Cell outer membrane</keyword>
<reference evidence="8 9" key="1">
    <citation type="submission" date="2016-04" db="EMBL/GenBank/DDBJ databases">
        <authorList>
            <person name="Chen L."/>
            <person name="Zhuang W."/>
            <person name="Wang G."/>
        </authorList>
    </citation>
    <scope>NUCLEOTIDE SEQUENCE [LARGE SCALE GENOMIC DNA]</scope>
    <source>
        <strain evidence="9">GR20</strain>
    </source>
</reference>
<dbReference type="Pfam" id="PF14322">
    <property type="entry name" value="SusD-like_3"/>
    <property type="match status" value="1"/>
</dbReference>
<comment type="caution">
    <text evidence="8">The sequence shown here is derived from an EMBL/GenBank/DDBJ whole genome shotgun (WGS) entry which is preliminary data.</text>
</comment>
<dbReference type="Proteomes" id="UP000192277">
    <property type="component" value="Unassembled WGS sequence"/>
</dbReference>
<dbReference type="Pfam" id="PF07980">
    <property type="entry name" value="SusD_RagB"/>
    <property type="match status" value="1"/>
</dbReference>
<comment type="similarity">
    <text evidence="2">Belongs to the SusD family.</text>
</comment>
<keyword evidence="9" id="KW-1185">Reference proteome</keyword>
<dbReference type="EMBL" id="LWBO01000017">
    <property type="protein sequence ID" value="OQP46094.1"/>
    <property type="molecule type" value="Genomic_DNA"/>
</dbReference>
<dbReference type="SUPFAM" id="SSF48452">
    <property type="entry name" value="TPR-like"/>
    <property type="match status" value="1"/>
</dbReference>
<dbReference type="Gene3D" id="1.25.40.390">
    <property type="match status" value="1"/>
</dbReference>
<dbReference type="RefSeq" id="WP_014219220.1">
    <property type="nucleotide sequence ID" value="NZ_LWBO01000017.1"/>
</dbReference>
<dbReference type="InterPro" id="IPR012944">
    <property type="entry name" value="SusD_RagB_dom"/>
</dbReference>
<evidence type="ECO:0000256" key="3">
    <source>
        <dbReference type="ARBA" id="ARBA00022729"/>
    </source>
</evidence>
<protein>
    <submittedName>
        <fullName evidence="8">Starch-binding protein</fullName>
    </submittedName>
</protein>
<keyword evidence="3" id="KW-0732">Signal</keyword>
<evidence type="ECO:0000313" key="9">
    <source>
        <dbReference type="Proteomes" id="UP000192277"/>
    </source>
</evidence>
<evidence type="ECO:0000259" key="7">
    <source>
        <dbReference type="Pfam" id="PF14322"/>
    </source>
</evidence>
<evidence type="ECO:0000313" key="8">
    <source>
        <dbReference type="EMBL" id="OQP46094.1"/>
    </source>
</evidence>
<evidence type="ECO:0000259" key="6">
    <source>
        <dbReference type="Pfam" id="PF07980"/>
    </source>
</evidence>
<evidence type="ECO:0000256" key="4">
    <source>
        <dbReference type="ARBA" id="ARBA00023136"/>
    </source>
</evidence>
<organism evidence="8 9">
    <name type="scientific">Niastella koreensis</name>
    <dbReference type="NCBI Taxonomy" id="354356"/>
    <lineage>
        <taxon>Bacteria</taxon>
        <taxon>Pseudomonadati</taxon>
        <taxon>Bacteroidota</taxon>
        <taxon>Chitinophagia</taxon>
        <taxon>Chitinophagales</taxon>
        <taxon>Chitinophagaceae</taxon>
        <taxon>Niastella</taxon>
    </lineage>
</organism>
<proteinExistence type="inferred from homology"/>
<sequence length="626" mass="71227">MNTRIITPYIIILGLLFTACKKDFLDRKPDDQMTEQQVFADYEKVNKLITDLYGDLHSRSRGLAFLADFSLSAITDECRGSTVENGQSRTFNTGGWNPYDQPGNGYKWADIYSTIRIANLILTGIRKYSTPDNPLNTGDLNIRIGETFFMRAYYHYLAARLYGEIPYIDHLVDPNADLAIPQETFHSLADKICADCDSAIALLPINQTDPQFARAEKGTALALKAIVRWMAATPLYNGGALPNDTRIGASSYGTRNNQRWEAARDAAKAVLDLKSENGQPRYSLYTNYGPNDFVSGSNNKVYTRLFQLYYDFNAFKTEAIFMNMNDKYEAWQGDNYPPSEGGGSRQQPVQEQVDEYEYIAPDGYGYPVYDARAVSDGYDDANPYEGIQRDPRFYRDVIYDGATFRNSVKNTATGSDKIGATNSTTTGYFLRKFYREDYRPGNGVGFQIHFPLIRLPEIMLIYAEALNETGGSADDIINLLNTIRQRSFMAPVPPTIKGDKVKMNEYIQRERRVELFYENKRWFTSRLYLEPSSATQLAREQAWQAAGGDNDTRSQKYWPYPKCQRMVNGMKPVEDPNGKINIAGKKYSMQRFYVAAWVFVSPTHFFFPIMQDELTKDPALKQAPGW</sequence>
<name>A0ABX3NTY6_9BACT</name>
<comment type="subcellular location">
    <subcellularLocation>
        <location evidence="1">Cell outer membrane</location>
    </subcellularLocation>
</comment>
<evidence type="ECO:0000256" key="2">
    <source>
        <dbReference type="ARBA" id="ARBA00006275"/>
    </source>
</evidence>
<dbReference type="PROSITE" id="PS51257">
    <property type="entry name" value="PROKAR_LIPOPROTEIN"/>
    <property type="match status" value="1"/>
</dbReference>
<evidence type="ECO:0000256" key="1">
    <source>
        <dbReference type="ARBA" id="ARBA00004442"/>
    </source>
</evidence>
<gene>
    <name evidence="8" type="ORF">A4D02_32410</name>
</gene>